<dbReference type="Gene3D" id="3.30.10.10">
    <property type="entry name" value="Trypsin Inhibitor V, subunit A"/>
    <property type="match status" value="1"/>
</dbReference>
<dbReference type="InterPro" id="IPR021719">
    <property type="entry name" value="Prot_inh_I78"/>
</dbReference>
<keyword evidence="2" id="KW-1185">Reference proteome</keyword>
<evidence type="ECO:0000313" key="1">
    <source>
        <dbReference type="EMBL" id="MDE8653665.1"/>
    </source>
</evidence>
<protein>
    <submittedName>
        <fullName evidence="1">I78 family peptidase inhibitor</fullName>
    </submittedName>
</protein>
<reference evidence="1 2" key="1">
    <citation type="submission" date="2023-03" db="EMBL/GenBank/DDBJ databases">
        <title>NovoSphingobium album sp. nov. isolated from polycyclic aromatic hydrocarbons- and heavy-metal polluted soil.</title>
        <authorList>
            <person name="Liu Z."/>
            <person name="Wang K."/>
        </authorList>
    </citation>
    <scope>NUCLEOTIDE SEQUENCE [LARGE SCALE GENOMIC DNA]</scope>
    <source>
        <strain evidence="1 2">H3SJ31-1</strain>
    </source>
</reference>
<gene>
    <name evidence="1" type="ORF">PYV00_18345</name>
</gene>
<comment type="caution">
    <text evidence="1">The sequence shown here is derived from an EMBL/GenBank/DDBJ whole genome shotgun (WGS) entry which is preliminary data.</text>
</comment>
<dbReference type="Proteomes" id="UP001216253">
    <property type="component" value="Unassembled WGS sequence"/>
</dbReference>
<dbReference type="EMBL" id="JARESE010000062">
    <property type="protein sequence ID" value="MDE8653665.1"/>
    <property type="molecule type" value="Genomic_DNA"/>
</dbReference>
<organism evidence="1 2">
    <name type="scientific">Novosphingobium album</name>
    <name type="common">ex Liu et al. 2023</name>
    <dbReference type="NCBI Taxonomy" id="3031130"/>
    <lineage>
        <taxon>Bacteria</taxon>
        <taxon>Pseudomonadati</taxon>
        <taxon>Pseudomonadota</taxon>
        <taxon>Alphaproteobacteria</taxon>
        <taxon>Sphingomonadales</taxon>
        <taxon>Sphingomonadaceae</taxon>
        <taxon>Novosphingobium</taxon>
    </lineage>
</organism>
<sequence>MIRVLTPLTALAALSLAGCTTPSVPSDSGQVSFDPDACGASQLGAYLGVIARGPAIERIRAWAGKKTVRLTGPGDIVTLELQPDRINVETDGKGVITRIHCG</sequence>
<evidence type="ECO:0000313" key="2">
    <source>
        <dbReference type="Proteomes" id="UP001216253"/>
    </source>
</evidence>
<dbReference type="RefSeq" id="WP_275229750.1">
    <property type="nucleotide sequence ID" value="NZ_JARESE010000062.1"/>
</dbReference>
<dbReference type="Pfam" id="PF11720">
    <property type="entry name" value="Inhibitor_I78"/>
    <property type="match status" value="1"/>
</dbReference>
<accession>A0ABT5WUT1</accession>
<dbReference type="PROSITE" id="PS51257">
    <property type="entry name" value="PROKAR_LIPOPROTEIN"/>
    <property type="match status" value="1"/>
</dbReference>
<name>A0ABT5WUT1_9SPHN</name>
<proteinExistence type="predicted"/>